<dbReference type="PANTHER" id="PTHR30070:SF1">
    <property type="entry name" value="CYTOCHROME C BIOGENESIS B-RELATED"/>
    <property type="match status" value="1"/>
</dbReference>
<proteinExistence type="inferred from homology"/>
<keyword evidence="10 13" id="KW-1133">Transmembrane helix</keyword>
<accession>A0A2U8FUR1</accession>
<dbReference type="Proteomes" id="UP000244892">
    <property type="component" value="Chromosome"/>
</dbReference>
<organism evidence="14 15">
    <name type="scientific">Aquabacterium olei</name>
    <dbReference type="NCBI Taxonomy" id="1296669"/>
    <lineage>
        <taxon>Bacteria</taxon>
        <taxon>Pseudomonadati</taxon>
        <taxon>Pseudomonadota</taxon>
        <taxon>Betaproteobacteria</taxon>
        <taxon>Burkholderiales</taxon>
        <taxon>Aquabacterium</taxon>
    </lineage>
</organism>
<dbReference type="PIRSF" id="PIRSF002764">
    <property type="entry name" value="CcmB"/>
    <property type="match status" value="1"/>
</dbReference>
<dbReference type="GO" id="GO:0015232">
    <property type="term" value="F:heme transmembrane transporter activity"/>
    <property type="evidence" value="ECO:0007669"/>
    <property type="project" value="InterPro"/>
</dbReference>
<evidence type="ECO:0000256" key="11">
    <source>
        <dbReference type="ARBA" id="ARBA00023136"/>
    </source>
</evidence>
<evidence type="ECO:0000256" key="1">
    <source>
        <dbReference type="ARBA" id="ARBA00002442"/>
    </source>
</evidence>
<protein>
    <recommendedName>
        <fullName evidence="4 12">Heme exporter protein B</fullName>
    </recommendedName>
</protein>
<keyword evidence="6 12" id="KW-1003">Cell membrane</keyword>
<sequence length="222" mass="23066">MGRVFLTVLHRDLQLAFRRRSDVWTTLSFFLVAASLFPLAVSPERDTLRGMAPGILWVAALLSSTLSLGRLFALDHADGTLEQLLLSPEPLSLIVLSKVVAHWLVSGLPLVLLSPLLALQYDLPTPAIAVLTGSLALGTPVLSLVGAIGAALTLGLQGGGVLVNLLVLPLLVPVLIFGAGSVVAHGSGQGLAAHFYLLAALLAFTLVVAPWAAAHSLKVSVG</sequence>
<evidence type="ECO:0000256" key="4">
    <source>
        <dbReference type="ARBA" id="ARBA00016452"/>
    </source>
</evidence>
<evidence type="ECO:0000313" key="14">
    <source>
        <dbReference type="EMBL" id="AWI54528.1"/>
    </source>
</evidence>
<keyword evidence="5 12" id="KW-0813">Transport</keyword>
<dbReference type="GO" id="GO:1903607">
    <property type="term" value="P:cytochrome c biosynthetic process"/>
    <property type="evidence" value="ECO:0007669"/>
    <property type="project" value="TreeGrafter"/>
</dbReference>
<dbReference type="GO" id="GO:0017004">
    <property type="term" value="P:cytochrome complex assembly"/>
    <property type="evidence" value="ECO:0007669"/>
    <property type="project" value="UniProtKB-KW"/>
</dbReference>
<feature type="transmembrane region" description="Helical" evidence="13">
    <location>
        <begin position="54"/>
        <end position="73"/>
    </location>
</feature>
<evidence type="ECO:0000256" key="2">
    <source>
        <dbReference type="ARBA" id="ARBA00004429"/>
    </source>
</evidence>
<comment type="function">
    <text evidence="1 12">Required for the export of heme to the periplasm for the biogenesis of c-type cytochromes.</text>
</comment>
<evidence type="ECO:0000256" key="5">
    <source>
        <dbReference type="ARBA" id="ARBA00022448"/>
    </source>
</evidence>
<keyword evidence="7 12" id="KW-0997">Cell inner membrane</keyword>
<comment type="subcellular location">
    <subcellularLocation>
        <location evidence="2">Cell inner membrane</location>
        <topology evidence="2">Multi-pass membrane protein</topology>
    </subcellularLocation>
</comment>
<evidence type="ECO:0000313" key="15">
    <source>
        <dbReference type="Proteomes" id="UP000244892"/>
    </source>
</evidence>
<keyword evidence="11 12" id="KW-0472">Membrane</keyword>
<dbReference type="PANTHER" id="PTHR30070">
    <property type="entry name" value="HEME EXPORTER PROTEIN B"/>
    <property type="match status" value="1"/>
</dbReference>
<feature type="transmembrane region" description="Helical" evidence="13">
    <location>
        <begin position="93"/>
        <end position="116"/>
    </location>
</feature>
<evidence type="ECO:0000256" key="12">
    <source>
        <dbReference type="PIRNR" id="PIRNR002764"/>
    </source>
</evidence>
<dbReference type="InterPro" id="IPR003544">
    <property type="entry name" value="Cyt_c_biogenesis_CcmB"/>
</dbReference>
<comment type="similarity">
    <text evidence="3 12">Belongs to the CcmB/CycW/HelB family.</text>
</comment>
<feature type="transmembrane region" description="Helical" evidence="13">
    <location>
        <begin position="161"/>
        <end position="183"/>
    </location>
</feature>
<evidence type="ECO:0000256" key="10">
    <source>
        <dbReference type="ARBA" id="ARBA00022989"/>
    </source>
</evidence>
<dbReference type="NCBIfam" id="TIGR01190">
    <property type="entry name" value="ccmB"/>
    <property type="match status" value="1"/>
</dbReference>
<evidence type="ECO:0000256" key="6">
    <source>
        <dbReference type="ARBA" id="ARBA00022475"/>
    </source>
</evidence>
<feature type="transmembrane region" description="Helical" evidence="13">
    <location>
        <begin position="23"/>
        <end position="42"/>
    </location>
</feature>
<evidence type="ECO:0000256" key="7">
    <source>
        <dbReference type="ARBA" id="ARBA00022519"/>
    </source>
</evidence>
<keyword evidence="9 12" id="KW-0201">Cytochrome c-type biogenesis</keyword>
<dbReference type="RefSeq" id="WP_109037522.1">
    <property type="nucleotide sequence ID" value="NZ_CP029210.1"/>
</dbReference>
<dbReference type="GO" id="GO:0005886">
    <property type="term" value="C:plasma membrane"/>
    <property type="evidence" value="ECO:0007669"/>
    <property type="project" value="UniProtKB-SubCell"/>
</dbReference>
<dbReference type="OrthoDB" id="9799895at2"/>
<evidence type="ECO:0000256" key="8">
    <source>
        <dbReference type="ARBA" id="ARBA00022692"/>
    </source>
</evidence>
<feature type="transmembrane region" description="Helical" evidence="13">
    <location>
        <begin position="195"/>
        <end position="214"/>
    </location>
</feature>
<feature type="transmembrane region" description="Helical" evidence="13">
    <location>
        <begin position="128"/>
        <end position="155"/>
    </location>
</feature>
<dbReference type="AlphaFoldDB" id="A0A2U8FUR1"/>
<gene>
    <name evidence="14" type="primary">ccmB</name>
    <name evidence="14" type="ORF">DEH84_14680</name>
</gene>
<keyword evidence="8 13" id="KW-0812">Transmembrane</keyword>
<keyword evidence="15" id="KW-1185">Reference proteome</keyword>
<dbReference type="PRINTS" id="PR01414">
    <property type="entry name" value="CCMBBIOGNSIS"/>
</dbReference>
<evidence type="ECO:0000256" key="13">
    <source>
        <dbReference type="SAM" id="Phobius"/>
    </source>
</evidence>
<name>A0A2U8FUR1_9BURK</name>
<evidence type="ECO:0000256" key="9">
    <source>
        <dbReference type="ARBA" id="ARBA00022748"/>
    </source>
</evidence>
<reference evidence="14 15" key="1">
    <citation type="submission" date="2018-05" db="EMBL/GenBank/DDBJ databases">
        <title>complete genome sequence of Aquabacterium olei NBRC 110486.</title>
        <authorList>
            <person name="Tang B."/>
            <person name="Chang J."/>
            <person name="Zhang L."/>
            <person name="Yang H."/>
        </authorList>
    </citation>
    <scope>NUCLEOTIDE SEQUENCE [LARGE SCALE GENOMIC DNA]</scope>
    <source>
        <strain evidence="14 15">NBRC 110486</strain>
    </source>
</reference>
<dbReference type="InterPro" id="IPR026031">
    <property type="entry name" value="Cyt_c_CcmB_bac"/>
</dbReference>
<dbReference type="KEGG" id="aon:DEH84_14680"/>
<dbReference type="EMBL" id="CP029210">
    <property type="protein sequence ID" value="AWI54528.1"/>
    <property type="molecule type" value="Genomic_DNA"/>
</dbReference>
<evidence type="ECO:0000256" key="3">
    <source>
        <dbReference type="ARBA" id="ARBA00010544"/>
    </source>
</evidence>
<dbReference type="Pfam" id="PF03379">
    <property type="entry name" value="CcmB"/>
    <property type="match status" value="1"/>
</dbReference>